<name>A0ABW1STQ2_9LACO</name>
<gene>
    <name evidence="1" type="ORF">ACFP1G_09830</name>
</gene>
<dbReference type="EMBL" id="JBHSSK010000024">
    <property type="protein sequence ID" value="MFC6207767.1"/>
    <property type="molecule type" value="Genomic_DNA"/>
</dbReference>
<evidence type="ECO:0000313" key="2">
    <source>
        <dbReference type="Proteomes" id="UP001596254"/>
    </source>
</evidence>
<proteinExistence type="predicted"/>
<sequence>MYIFLYKRCGQWLVAMGGHEFDSCGAIGLVSSCGSVLTTQQLVVGSRWPEMRGIPVNIGEPLRYLINIWYNYW</sequence>
<organism evidence="1 2">
    <name type="scientific">Levilactobacillus tongjiangensis</name>
    <dbReference type="NCBI Taxonomy" id="2486023"/>
    <lineage>
        <taxon>Bacteria</taxon>
        <taxon>Bacillati</taxon>
        <taxon>Bacillota</taxon>
        <taxon>Bacilli</taxon>
        <taxon>Lactobacillales</taxon>
        <taxon>Lactobacillaceae</taxon>
        <taxon>Levilactobacillus</taxon>
    </lineage>
</organism>
<dbReference type="RefSeq" id="WP_125692369.1">
    <property type="nucleotide sequence ID" value="NZ_JBHSSK010000024.1"/>
</dbReference>
<keyword evidence="2" id="KW-1185">Reference proteome</keyword>
<reference evidence="2" key="1">
    <citation type="journal article" date="2019" name="Int. J. Syst. Evol. Microbiol.">
        <title>The Global Catalogue of Microorganisms (GCM) 10K type strain sequencing project: providing services to taxonomists for standard genome sequencing and annotation.</title>
        <authorList>
            <consortium name="The Broad Institute Genomics Platform"/>
            <consortium name="The Broad Institute Genome Sequencing Center for Infectious Disease"/>
            <person name="Wu L."/>
            <person name="Ma J."/>
        </authorList>
    </citation>
    <scope>NUCLEOTIDE SEQUENCE [LARGE SCALE GENOMIC DNA]</scope>
    <source>
        <strain evidence="2">CCM 8905</strain>
    </source>
</reference>
<dbReference type="PROSITE" id="PS51257">
    <property type="entry name" value="PROKAR_LIPOPROTEIN"/>
    <property type="match status" value="1"/>
</dbReference>
<dbReference type="Proteomes" id="UP001596254">
    <property type="component" value="Unassembled WGS sequence"/>
</dbReference>
<comment type="caution">
    <text evidence="1">The sequence shown here is derived from an EMBL/GenBank/DDBJ whole genome shotgun (WGS) entry which is preliminary data.</text>
</comment>
<protein>
    <submittedName>
        <fullName evidence="1">Uncharacterized protein</fullName>
    </submittedName>
</protein>
<accession>A0ABW1STQ2</accession>
<evidence type="ECO:0000313" key="1">
    <source>
        <dbReference type="EMBL" id="MFC6207767.1"/>
    </source>
</evidence>